<evidence type="ECO:0000313" key="1">
    <source>
        <dbReference type="EMBL" id="RWX45780.1"/>
    </source>
</evidence>
<organism evidence="1 2">
    <name type="scientific">Candidatus Electrothrix aarhusensis</name>
    <dbReference type="NCBI Taxonomy" id="1859131"/>
    <lineage>
        <taxon>Bacteria</taxon>
        <taxon>Pseudomonadati</taxon>
        <taxon>Thermodesulfobacteriota</taxon>
        <taxon>Desulfobulbia</taxon>
        <taxon>Desulfobulbales</taxon>
        <taxon>Desulfobulbaceae</taxon>
        <taxon>Candidatus Electrothrix</taxon>
    </lineage>
</organism>
<proteinExistence type="predicted"/>
<name>A0A3S3U7Y5_9BACT</name>
<reference evidence="1 2" key="1">
    <citation type="submission" date="2017-01" db="EMBL/GenBank/DDBJ databases">
        <title>The cable genome- insights into the physiology and evolution of filamentous bacteria capable of sulfide oxidation via long distance electron transfer.</title>
        <authorList>
            <person name="Schreiber L."/>
            <person name="Bjerg J.T."/>
            <person name="Boggild A."/>
            <person name="Van De Vossenberg J."/>
            <person name="Meysman F."/>
            <person name="Nielsen L.P."/>
            <person name="Schramm A."/>
            <person name="Kjeldsen K.U."/>
        </authorList>
    </citation>
    <scope>NUCLEOTIDE SEQUENCE [LARGE SCALE GENOMIC DNA]</scope>
    <source>
        <strain evidence="1">MCF</strain>
    </source>
</reference>
<keyword evidence="2" id="KW-1185">Reference proteome</keyword>
<dbReference type="Gene3D" id="3.30.565.10">
    <property type="entry name" value="Histidine kinase-like ATPase, C-terminal domain"/>
    <property type="match status" value="1"/>
</dbReference>
<gene>
    <name evidence="1" type="ORF">H206_00602</name>
</gene>
<accession>A0A3S3U7Y5</accession>
<protein>
    <submittedName>
        <fullName evidence="1">Uncharacterized protein</fullName>
    </submittedName>
</protein>
<dbReference type="SUPFAM" id="SSF55874">
    <property type="entry name" value="ATPase domain of HSP90 chaperone/DNA topoisomerase II/histidine kinase"/>
    <property type="match status" value="1"/>
</dbReference>
<comment type="caution">
    <text evidence="1">The sequence shown here is derived from an EMBL/GenBank/DDBJ whole genome shotgun (WGS) entry which is preliminary data.</text>
</comment>
<evidence type="ECO:0000313" key="2">
    <source>
        <dbReference type="Proteomes" id="UP000287853"/>
    </source>
</evidence>
<dbReference type="InterPro" id="IPR036890">
    <property type="entry name" value="HATPase_C_sf"/>
</dbReference>
<dbReference type="AlphaFoldDB" id="A0A3S3U7Y5"/>
<dbReference type="Proteomes" id="UP000287853">
    <property type="component" value="Unassembled WGS sequence"/>
</dbReference>
<sequence>MSERVKMLGGKIAIQSIINQGTAISFTIPFDFDREKQNKTEKKQVELSNVTRNTIV</sequence>
<dbReference type="EMBL" id="MTKO01000072">
    <property type="protein sequence ID" value="RWX45780.1"/>
    <property type="molecule type" value="Genomic_DNA"/>
</dbReference>